<keyword evidence="3" id="KW-1185">Reference proteome</keyword>
<feature type="compositionally biased region" description="Basic and acidic residues" evidence="1">
    <location>
        <begin position="774"/>
        <end position="791"/>
    </location>
</feature>
<comment type="caution">
    <text evidence="2">The sequence shown here is derived from an EMBL/GenBank/DDBJ whole genome shotgun (WGS) entry which is preliminary data.</text>
</comment>
<feature type="region of interest" description="Disordered" evidence="1">
    <location>
        <begin position="72"/>
        <end position="96"/>
    </location>
</feature>
<feature type="region of interest" description="Disordered" evidence="1">
    <location>
        <begin position="774"/>
        <end position="793"/>
    </location>
</feature>
<feature type="compositionally biased region" description="Low complexity" evidence="1">
    <location>
        <begin position="72"/>
        <end position="83"/>
    </location>
</feature>
<feature type="compositionally biased region" description="Low complexity" evidence="1">
    <location>
        <begin position="1380"/>
        <end position="1390"/>
    </location>
</feature>
<protein>
    <submittedName>
        <fullName evidence="2">Uncharacterized protein</fullName>
    </submittedName>
</protein>
<accession>A0ABQ5JU90</accession>
<organism evidence="2 3">
    <name type="scientific">Aduncisulcus paluster</name>
    <dbReference type="NCBI Taxonomy" id="2918883"/>
    <lineage>
        <taxon>Eukaryota</taxon>
        <taxon>Metamonada</taxon>
        <taxon>Carpediemonas-like organisms</taxon>
        <taxon>Aduncisulcus</taxon>
    </lineage>
</organism>
<proteinExistence type="predicted"/>
<feature type="non-terminal residue" evidence="2">
    <location>
        <position position="1"/>
    </location>
</feature>
<name>A0ABQ5JU90_9EUKA</name>
<dbReference type="Proteomes" id="UP001057375">
    <property type="component" value="Unassembled WGS sequence"/>
</dbReference>
<reference evidence="2" key="1">
    <citation type="submission" date="2022-03" db="EMBL/GenBank/DDBJ databases">
        <title>Draft genome sequence of Aduncisulcus paluster, a free-living microaerophilic Fornicata.</title>
        <authorList>
            <person name="Yuyama I."/>
            <person name="Kume K."/>
            <person name="Tamura T."/>
            <person name="Inagaki Y."/>
            <person name="Hashimoto T."/>
        </authorList>
    </citation>
    <scope>NUCLEOTIDE SEQUENCE</scope>
    <source>
        <strain evidence="2">NY0171</strain>
    </source>
</reference>
<dbReference type="EMBL" id="BQXS01011737">
    <property type="protein sequence ID" value="GKT16202.1"/>
    <property type="molecule type" value="Genomic_DNA"/>
</dbReference>
<evidence type="ECO:0000256" key="1">
    <source>
        <dbReference type="SAM" id="MobiDB-lite"/>
    </source>
</evidence>
<feature type="region of interest" description="Disordered" evidence="1">
    <location>
        <begin position="552"/>
        <end position="581"/>
    </location>
</feature>
<feature type="region of interest" description="Disordered" evidence="1">
    <location>
        <begin position="673"/>
        <end position="701"/>
    </location>
</feature>
<feature type="compositionally biased region" description="Basic and acidic residues" evidence="1">
    <location>
        <begin position="554"/>
        <end position="577"/>
    </location>
</feature>
<feature type="compositionally biased region" description="Basic and acidic residues" evidence="1">
    <location>
        <begin position="687"/>
        <end position="697"/>
    </location>
</feature>
<evidence type="ECO:0000313" key="2">
    <source>
        <dbReference type="EMBL" id="GKT16202.1"/>
    </source>
</evidence>
<sequence>SAAGSEAPSLSNEYLSPLLLLSAALSAGESLCVLMASGKDEERRSVVMRVQVCTVLWEWAVETKYEDTKLHSSSSSVAQRSSSPVEISPKSGSVGSSTDIASKTNSFIHGIITSVTLKQILVHILHNLDSLPLKTLTSVPNFPASILPPLSKRVEHVLWGDMIQFCSIFRFNAALTLIEMCGLNKDERVYVTSSLGAAWATVTGEISRYVHVQREKEREEEREEERSGIENHRSIIQSHQQGDQAFKKQSSFLSTASDFHGIGSFINQSPNLFSSILGPVKPIPGSSQLISSTKDISGDSPPTLGSQLESVAMGSVDVTLPTTPREDEIQEDEIQEHQDGKVEKEEGREEEEGRDKEEGEVVDIVPSEPKVSSGSISSPVPDKDDKRINFSDHSERLDTSITLPKRRKRPIEHPFLQQCSQTLARISALNITITSSPKPPAPIPFIWSLSYSAYERGGWVTKSIDDVLVVGVKVRVNLRVKSLVRLRKMTFECEIADIKCRNIFTIEGREKDGDGNEEALSVDSIEGGDALSSSAPSSAMKSSFLARKSLRSHIPREREQEREEEDCTQHESTVHQEDDNDMCPVSPRSCCSSSFPQSSSISPLLLPTFQSCQGSTEFDVTHPTTLRVQMCELRIDDAVLMEIGRYICDGSARECVDPLEGIKIGLAEDGGAVSLSGEEREREEEDCTQHESTVHQEDDNDMCPVSPRSCCSSSFPQSSSISPLLLPTFQSCQGSTEFVVTHPTTLRVQMCELRIDDAVLMEIGRYICDGSARELEKRERGREREREEGKDQGLQGVDELLKRITKWNGKKRGLDTVMDEVKRPRWSGVFVNKASALSRSSSTIGMISSSVDSTGLGAASGSVPRNSTLDNALKHTMASIESPLFLPSPPLVSHHSHEPVVVCACICNNNPVPVNPIQLKASVTGGVCVRIEHDWREEVEKRYEQVWEEGLEDELLLTIPKLDVDQLYVIPFIVTRPIGGGVTINLEVVQKIKKNVSSANLHESKSSLGVSESRIVRTCIALKFIPILKVACAAFCEPVIPYCIKPLPSSHLCPSSSISSFSSLFSSRQGTVEKHTAQPALTRRGAALLYGIQLERYGAAEERKKEKEKEKRDMESEYSFPLMNKKPKESDEEKYLRWEEEREADSKTINVSSVAIISGSETTLSFVDGKVLSGMSYLEDLNLDLRNMLMCSVTKHWPGDDFDDSGLVVDEEDIEAMKTLCMKNFGFCLLPSTHPRLFISVLEQSKLSRVNLLCDQFGLEISTIQTNPTEKDAETVESACCDHIHHDSSHPSPKLKNISHAFQSKHNPMKLSSLLLESLAYISWMEKLPRVKLSPFPVSCALDHPRYVPFGQPFKVVLNIRTYGLPTAPRKAFVSLQHTSSASSPHRSSSPLGPKEKRDVFVCGMQNNTLTIPAIGEKRVEYTIIPISYGFSIKLPIFSIEIEGISPAIQTTGTISVVP</sequence>
<evidence type="ECO:0000313" key="3">
    <source>
        <dbReference type="Proteomes" id="UP001057375"/>
    </source>
</evidence>
<feature type="region of interest" description="Disordered" evidence="1">
    <location>
        <begin position="323"/>
        <end position="388"/>
    </location>
</feature>
<gene>
    <name evidence="2" type="ORF">ADUPG1_010872</name>
</gene>
<feature type="region of interest" description="Disordered" evidence="1">
    <location>
        <begin position="1376"/>
        <end position="1395"/>
    </location>
</feature>
<feature type="compositionally biased region" description="Basic and acidic residues" evidence="1">
    <location>
        <begin position="335"/>
        <end position="359"/>
    </location>
</feature>